<dbReference type="InterPro" id="IPR006076">
    <property type="entry name" value="FAD-dep_OxRdtase"/>
</dbReference>
<evidence type="ECO:0000256" key="7">
    <source>
        <dbReference type="SAM" id="SignalP"/>
    </source>
</evidence>
<dbReference type="PANTHER" id="PTHR11530:SF11">
    <property type="entry name" value="D-ASPARTATE OXIDASE"/>
    <property type="match status" value="1"/>
</dbReference>
<dbReference type="PROSITE" id="PS00677">
    <property type="entry name" value="DAO"/>
    <property type="match status" value="1"/>
</dbReference>
<evidence type="ECO:0000313" key="11">
    <source>
        <dbReference type="Proteomes" id="UP001217089"/>
    </source>
</evidence>
<feature type="domain" description="FAD dependent oxidoreductase" evidence="8">
    <location>
        <begin position="4"/>
        <end position="190"/>
    </location>
</feature>
<evidence type="ECO:0000256" key="2">
    <source>
        <dbReference type="ARBA" id="ARBA00004253"/>
    </source>
</evidence>
<keyword evidence="7" id="KW-0732">Signal</keyword>
<evidence type="ECO:0000256" key="1">
    <source>
        <dbReference type="ARBA" id="ARBA00001974"/>
    </source>
</evidence>
<evidence type="ECO:0000256" key="5">
    <source>
        <dbReference type="ARBA" id="ARBA00022827"/>
    </source>
</evidence>
<dbReference type="EMBL" id="JARBDR010000813">
    <property type="protein sequence ID" value="KAJ8306179.1"/>
    <property type="molecule type" value="Genomic_DNA"/>
</dbReference>
<evidence type="ECO:0000313" key="9">
    <source>
        <dbReference type="EMBL" id="KAJ8306179.1"/>
    </source>
</evidence>
<comment type="caution">
    <text evidence="10">The sequence shown here is derived from an EMBL/GenBank/DDBJ whole genome shotgun (WGS) entry which is preliminary data.</text>
</comment>
<accession>A0ABQ9FJ95</accession>
<proteinExistence type="inferred from homology"/>
<feature type="chain" id="PRO_5045031195" description="FAD dependent oxidoreductase domain-containing protein" evidence="7">
    <location>
        <begin position="19"/>
        <end position="298"/>
    </location>
</feature>
<feature type="signal peptide" evidence="7">
    <location>
        <begin position="1"/>
        <end position="18"/>
    </location>
</feature>
<name>A0ABQ9FJ95_TEGGR</name>
<keyword evidence="6" id="KW-0560">Oxidoreductase</keyword>
<dbReference type="SUPFAM" id="SSF51971">
    <property type="entry name" value="Nucleotide-binding domain"/>
    <property type="match status" value="1"/>
</dbReference>
<dbReference type="InterPro" id="IPR023209">
    <property type="entry name" value="DAO"/>
</dbReference>
<feature type="domain" description="FAD dependent oxidoreductase" evidence="8">
    <location>
        <begin position="192"/>
        <end position="283"/>
    </location>
</feature>
<comment type="subcellular location">
    <subcellularLocation>
        <location evidence="2">Peroxisome matrix</location>
    </subcellularLocation>
</comment>
<comment type="similarity">
    <text evidence="3">Belongs to the DAMOX/DASOX family.</text>
</comment>
<gene>
    <name evidence="10" type="ORF">KUTeg_005816</name>
    <name evidence="9" type="ORF">KUTeg_016724</name>
</gene>
<comment type="cofactor">
    <cofactor evidence="1">
        <name>FAD</name>
        <dbReference type="ChEBI" id="CHEBI:57692"/>
    </cofactor>
</comment>
<keyword evidence="5" id="KW-0274">FAD</keyword>
<protein>
    <recommendedName>
        <fullName evidence="8">FAD dependent oxidoreductase domain-containing protein</fullName>
    </recommendedName>
</protein>
<evidence type="ECO:0000256" key="3">
    <source>
        <dbReference type="ARBA" id="ARBA00006730"/>
    </source>
</evidence>
<sequence length="298" mass="33161">MKKKVCVIGAGVIGLSTAVCIQDRVPSAAVTLIAETFSPNTTSDGSAGFWEPFYPSPIQKDLYRKWGEETFNHLKRVAHSTEGGANGVHFVSGYLMSRNENSPKDPQWKKDLVIGYRKLTEQDMELHPQYKEGAFYTTIIADQTPYLSWLFRRFRGKGGKVVSLKVNSLMEVTGTYDVVVNCTGLGAREAKSVTLGGSGHVNSWDLNVIKEDKERIFHNCCKLIPSLKNAKILYDWVGLRPARSEVRLELDDRNFQKCKVIHNYGHGGSGVTLHWGCALDAANLVHKALFTPSIKSKL</sequence>
<dbReference type="PIRSF" id="PIRSF000189">
    <property type="entry name" value="D-aa_oxidase"/>
    <property type="match status" value="1"/>
</dbReference>
<organism evidence="10 11">
    <name type="scientific">Tegillarca granosa</name>
    <name type="common">Malaysian cockle</name>
    <name type="synonym">Anadara granosa</name>
    <dbReference type="NCBI Taxonomy" id="220873"/>
    <lineage>
        <taxon>Eukaryota</taxon>
        <taxon>Metazoa</taxon>
        <taxon>Spiralia</taxon>
        <taxon>Lophotrochozoa</taxon>
        <taxon>Mollusca</taxon>
        <taxon>Bivalvia</taxon>
        <taxon>Autobranchia</taxon>
        <taxon>Pteriomorphia</taxon>
        <taxon>Arcoida</taxon>
        <taxon>Arcoidea</taxon>
        <taxon>Arcidae</taxon>
        <taxon>Tegillarca</taxon>
    </lineage>
</organism>
<dbReference type="Gene3D" id="3.30.9.10">
    <property type="entry name" value="D-Amino Acid Oxidase, subunit A, domain 2"/>
    <property type="match status" value="2"/>
</dbReference>
<evidence type="ECO:0000259" key="8">
    <source>
        <dbReference type="Pfam" id="PF01266"/>
    </source>
</evidence>
<reference evidence="10 11" key="1">
    <citation type="submission" date="2022-12" db="EMBL/GenBank/DDBJ databases">
        <title>Chromosome-level genome of Tegillarca granosa.</title>
        <authorList>
            <person name="Kim J."/>
        </authorList>
    </citation>
    <scope>NUCLEOTIDE SEQUENCE [LARGE SCALE GENOMIC DNA]</scope>
    <source>
        <strain evidence="10">Teg-2019</strain>
        <tissue evidence="10">Adductor muscle</tissue>
    </source>
</reference>
<dbReference type="Proteomes" id="UP001217089">
    <property type="component" value="Unassembled WGS sequence"/>
</dbReference>
<dbReference type="Pfam" id="PF01266">
    <property type="entry name" value="DAO"/>
    <property type="match status" value="2"/>
</dbReference>
<dbReference type="Gene3D" id="3.40.50.720">
    <property type="entry name" value="NAD(P)-binding Rossmann-like Domain"/>
    <property type="match status" value="2"/>
</dbReference>
<evidence type="ECO:0000256" key="6">
    <source>
        <dbReference type="ARBA" id="ARBA00023002"/>
    </source>
</evidence>
<keyword evidence="4" id="KW-0285">Flavoprotein</keyword>
<evidence type="ECO:0000256" key="4">
    <source>
        <dbReference type="ARBA" id="ARBA00022630"/>
    </source>
</evidence>
<dbReference type="InterPro" id="IPR006181">
    <property type="entry name" value="D-amino_acid_oxidase_CS"/>
</dbReference>
<dbReference type="EMBL" id="JARBDR010000296">
    <property type="protein sequence ID" value="KAJ8316622.1"/>
    <property type="molecule type" value="Genomic_DNA"/>
</dbReference>
<evidence type="ECO:0000313" key="10">
    <source>
        <dbReference type="EMBL" id="KAJ8316622.1"/>
    </source>
</evidence>
<keyword evidence="11" id="KW-1185">Reference proteome</keyword>
<dbReference type="PANTHER" id="PTHR11530">
    <property type="entry name" value="D-AMINO ACID OXIDASE"/>
    <property type="match status" value="1"/>
</dbReference>